<evidence type="ECO:0000313" key="4">
    <source>
        <dbReference type="EMBL" id="MFI9106129.1"/>
    </source>
</evidence>
<evidence type="ECO:0000259" key="3">
    <source>
        <dbReference type="Pfam" id="PF00496"/>
    </source>
</evidence>
<accession>A0ABW8CI45</accession>
<name>A0ABW8CI45_9ACTN</name>
<dbReference type="RefSeq" id="WP_399657358.1">
    <property type="nucleotide sequence ID" value="NZ_JBITYG010000016.1"/>
</dbReference>
<keyword evidence="1" id="KW-0732">Signal</keyword>
<protein>
    <submittedName>
        <fullName evidence="4">ABC transporter substrate-binding protein</fullName>
    </submittedName>
</protein>
<evidence type="ECO:0000256" key="1">
    <source>
        <dbReference type="ARBA" id="ARBA00022729"/>
    </source>
</evidence>
<dbReference type="Gene3D" id="3.90.76.10">
    <property type="entry name" value="Dipeptide-binding Protein, Domain 1"/>
    <property type="match status" value="1"/>
</dbReference>
<reference evidence="4 5" key="1">
    <citation type="submission" date="2024-10" db="EMBL/GenBank/DDBJ databases">
        <title>The Natural Products Discovery Center: Release of the First 8490 Sequenced Strains for Exploring Actinobacteria Biosynthetic Diversity.</title>
        <authorList>
            <person name="Kalkreuter E."/>
            <person name="Kautsar S.A."/>
            <person name="Yang D."/>
            <person name="Bader C.D."/>
            <person name="Teijaro C.N."/>
            <person name="Fluegel L."/>
            <person name="Davis C.M."/>
            <person name="Simpson J.R."/>
            <person name="Lauterbach L."/>
            <person name="Steele A.D."/>
            <person name="Gui C."/>
            <person name="Meng S."/>
            <person name="Li G."/>
            <person name="Viehrig K."/>
            <person name="Ye F."/>
            <person name="Su P."/>
            <person name="Kiefer A.F."/>
            <person name="Nichols A."/>
            <person name="Cepeda A.J."/>
            <person name="Yan W."/>
            <person name="Fan B."/>
            <person name="Jiang Y."/>
            <person name="Adhikari A."/>
            <person name="Zheng C.-J."/>
            <person name="Schuster L."/>
            <person name="Cowan T.M."/>
            <person name="Smanski M.J."/>
            <person name="Chevrette M.G."/>
            <person name="De Carvalho L.P.S."/>
            <person name="Shen B."/>
        </authorList>
    </citation>
    <scope>NUCLEOTIDE SEQUENCE [LARGE SCALE GENOMIC DNA]</scope>
    <source>
        <strain evidence="4 5">NPDC053399</strain>
    </source>
</reference>
<dbReference type="InterPro" id="IPR030678">
    <property type="entry name" value="Peptide/Ni-bd"/>
</dbReference>
<comment type="caution">
    <text evidence="4">The sequence shown here is derived from an EMBL/GenBank/DDBJ whole genome shotgun (WGS) entry which is preliminary data.</text>
</comment>
<dbReference type="InterPro" id="IPR000914">
    <property type="entry name" value="SBP_5_dom"/>
</dbReference>
<dbReference type="SUPFAM" id="SSF53850">
    <property type="entry name" value="Periplasmic binding protein-like II"/>
    <property type="match status" value="1"/>
</dbReference>
<dbReference type="PANTHER" id="PTHR30290">
    <property type="entry name" value="PERIPLASMIC BINDING COMPONENT OF ABC TRANSPORTER"/>
    <property type="match status" value="1"/>
</dbReference>
<gene>
    <name evidence="4" type="ORF">ACIGXA_37055</name>
</gene>
<dbReference type="Gene3D" id="3.40.190.10">
    <property type="entry name" value="Periplasmic binding protein-like II"/>
    <property type="match status" value="1"/>
</dbReference>
<dbReference type="CDD" id="cd00995">
    <property type="entry name" value="PBP2_NikA_DppA_OppA_like"/>
    <property type="match status" value="1"/>
</dbReference>
<dbReference type="Pfam" id="PF00496">
    <property type="entry name" value="SBP_bac_5"/>
    <property type="match status" value="1"/>
</dbReference>
<organism evidence="4 5">
    <name type="scientific">Streptomyces fildesensis</name>
    <dbReference type="NCBI Taxonomy" id="375757"/>
    <lineage>
        <taxon>Bacteria</taxon>
        <taxon>Bacillati</taxon>
        <taxon>Actinomycetota</taxon>
        <taxon>Actinomycetes</taxon>
        <taxon>Kitasatosporales</taxon>
        <taxon>Streptomycetaceae</taxon>
        <taxon>Streptomyces</taxon>
    </lineage>
</organism>
<keyword evidence="5" id="KW-1185">Reference proteome</keyword>
<feature type="region of interest" description="Disordered" evidence="2">
    <location>
        <begin position="1"/>
        <end position="20"/>
    </location>
</feature>
<feature type="domain" description="Solute-binding protein family 5" evidence="3">
    <location>
        <begin position="113"/>
        <end position="478"/>
    </location>
</feature>
<evidence type="ECO:0000256" key="2">
    <source>
        <dbReference type="SAM" id="MobiDB-lite"/>
    </source>
</evidence>
<dbReference type="InterPro" id="IPR039424">
    <property type="entry name" value="SBP_5"/>
</dbReference>
<dbReference type="PIRSF" id="PIRSF002741">
    <property type="entry name" value="MppA"/>
    <property type="match status" value="1"/>
</dbReference>
<dbReference type="EMBL" id="JBITYG010000016">
    <property type="protein sequence ID" value="MFI9106129.1"/>
    <property type="molecule type" value="Genomic_DNA"/>
</dbReference>
<dbReference type="Proteomes" id="UP001614394">
    <property type="component" value="Unassembled WGS sequence"/>
</dbReference>
<sequence>MPAACPSPVRRPDRRAARRPVRRALTAAVAAVALTTLSACSGTAHPKAGTADAAYQLTAKTPAAAGPLHSFTWSLFAEPTSIDYAYSFDYPPNQILANVCESLLRWNPDLTTSPGLATSYTHPTPTSWVYQIRSGVRFHDGTTLTADDVVASLRRNLDPEVASNWAYPFRNVKSIDRTGPSQVTVSLKSPDSTFNKYLAASPGTVESAATLKKDGKDYGNPAKGVNCTGPFSFGSWTSGQSLVLKRFDGYWDAKLKPKAGEVKFVFLSDPTTRVNAFQTGEVDGGWMVPPHAYAQLKASQAGTLYFGRNTTVASEIVNNLKGPLGDARVRQALLMAIDRKGIVKAGAGGVADVADSLVSSNTWSSTPDSTVKGLLKSLPSYPYDPVKAKALAAQAGVAGQKVVIASSPLDSQTTIITQAVAQAAKAIGLNPQIDTISADKYTALFTDAAARKGIDLFLTFWYTSITDPLDMYGSLQTGAFSNYGNWSNPQFDAAIDEATVAQDPAAVAAATGKAQQTAMEQLPWLPLYTEPVSVFLGKRITGVQPSIAYLYYPWAAEIGARG</sequence>
<evidence type="ECO:0000313" key="5">
    <source>
        <dbReference type="Proteomes" id="UP001614394"/>
    </source>
</evidence>
<dbReference type="Gene3D" id="3.10.105.10">
    <property type="entry name" value="Dipeptide-binding Protein, Domain 3"/>
    <property type="match status" value="1"/>
</dbReference>
<dbReference type="PANTHER" id="PTHR30290:SF38">
    <property type="entry name" value="D,D-DIPEPTIDE-BINDING PERIPLASMIC PROTEIN DDPA-RELATED"/>
    <property type="match status" value="1"/>
</dbReference>
<proteinExistence type="predicted"/>